<dbReference type="Proteomes" id="UP000186607">
    <property type="component" value="Unassembled WGS sequence"/>
</dbReference>
<proteinExistence type="predicted"/>
<gene>
    <name evidence="1" type="ORF">BOO71_0007621</name>
</gene>
<dbReference type="EMBL" id="MSTI01000085">
    <property type="protein sequence ID" value="OLV17824.1"/>
    <property type="molecule type" value="Genomic_DNA"/>
</dbReference>
<sequence>MWLSLTLALFMQAKAGMTTGKRPSWVWTLSEAASWARDLLMPHWSALSAQIQLAQMSFRQTLFQTAYLEKTA</sequence>
<accession>A0A1U7NY46</accession>
<evidence type="ECO:0000313" key="1">
    <source>
        <dbReference type="EMBL" id="OLV17824.1"/>
    </source>
</evidence>
<keyword evidence="2" id="KW-1185">Reference proteome</keyword>
<comment type="caution">
    <text evidence="1">The sequence shown here is derived from an EMBL/GenBank/DDBJ whole genome shotgun (WGS) entry which is preliminary data.</text>
</comment>
<protein>
    <submittedName>
        <fullName evidence="1">Uncharacterized protein</fullName>
    </submittedName>
</protein>
<dbReference type="AlphaFoldDB" id="A0A1U7NY46"/>
<reference evidence="1 2" key="1">
    <citation type="submission" date="2017-01" db="EMBL/GenBank/DDBJ databases">
        <title>Genome Analysis of Deinococcus marmoris KOPRI26562.</title>
        <authorList>
            <person name="Kim J.H."/>
            <person name="Oh H.-M."/>
        </authorList>
    </citation>
    <scope>NUCLEOTIDE SEQUENCE [LARGE SCALE GENOMIC DNA]</scope>
    <source>
        <strain evidence="1 2">KOPRI26562</strain>
    </source>
</reference>
<name>A0A1U7NY46_9DEIO</name>
<evidence type="ECO:0000313" key="2">
    <source>
        <dbReference type="Proteomes" id="UP000186607"/>
    </source>
</evidence>
<organism evidence="1 2">
    <name type="scientific">Deinococcus marmoris</name>
    <dbReference type="NCBI Taxonomy" id="249408"/>
    <lineage>
        <taxon>Bacteria</taxon>
        <taxon>Thermotogati</taxon>
        <taxon>Deinococcota</taxon>
        <taxon>Deinococci</taxon>
        <taxon>Deinococcales</taxon>
        <taxon>Deinococcaceae</taxon>
        <taxon>Deinococcus</taxon>
    </lineage>
</organism>